<comment type="caution">
    <text evidence="1">The sequence shown here is derived from an EMBL/GenBank/DDBJ whole genome shotgun (WGS) entry which is preliminary data.</text>
</comment>
<protein>
    <submittedName>
        <fullName evidence="1">Uncharacterized protein</fullName>
    </submittedName>
</protein>
<reference evidence="1 2" key="1">
    <citation type="journal article" date="2015" name="Nature">
        <title>rRNA introns, odd ribosomes, and small enigmatic genomes across a large radiation of phyla.</title>
        <authorList>
            <person name="Brown C.T."/>
            <person name="Hug L.A."/>
            <person name="Thomas B.C."/>
            <person name="Sharon I."/>
            <person name="Castelle C.J."/>
            <person name="Singh A."/>
            <person name="Wilkins M.J."/>
            <person name="Williams K.H."/>
            <person name="Banfield J.F."/>
        </authorList>
    </citation>
    <scope>NUCLEOTIDE SEQUENCE [LARGE SCALE GENOMIC DNA]</scope>
</reference>
<accession>A0A0G1EZ71</accession>
<evidence type="ECO:0000313" key="1">
    <source>
        <dbReference type="EMBL" id="KKS79923.1"/>
    </source>
</evidence>
<sequence>MLSKASRQTLAMILILGFFLLKVKRTSADLTAQRTVKSNHLRATTLALAEQHPANFSSLTTLFNIDGYRPGGFDIKAVRLAKIGELDFKYQLKVESLGEPTLLCQNLNFRVLKNWNETYNGPLLNFAVEATIPSTGNDEWIFVLSFPDGGDNLKNANCVFNLAARTWRNDPNEEFHGFWSKKQLTSLVASGAW</sequence>
<organism evidence="1 2">
    <name type="scientific">Candidatus Beckwithbacteria bacterium GW2011_GWA2_43_10</name>
    <dbReference type="NCBI Taxonomy" id="1618369"/>
    <lineage>
        <taxon>Bacteria</taxon>
        <taxon>Candidatus Beckwithiibacteriota</taxon>
    </lineage>
</organism>
<proteinExistence type="predicted"/>
<evidence type="ECO:0000313" key="2">
    <source>
        <dbReference type="Proteomes" id="UP000034213"/>
    </source>
</evidence>
<dbReference type="AlphaFoldDB" id="A0A0G1EZ71"/>
<name>A0A0G1EZ71_9BACT</name>
<gene>
    <name evidence="1" type="ORF">UV54_C0024G0007</name>
</gene>
<dbReference type="Proteomes" id="UP000034213">
    <property type="component" value="Unassembled WGS sequence"/>
</dbReference>
<dbReference type="EMBL" id="LCEW01000024">
    <property type="protein sequence ID" value="KKS79923.1"/>
    <property type="molecule type" value="Genomic_DNA"/>
</dbReference>
<dbReference type="STRING" id="1618369.UV54_C0024G0007"/>